<dbReference type="SUPFAM" id="SSF51695">
    <property type="entry name" value="PLC-like phosphodiesterases"/>
    <property type="match status" value="1"/>
</dbReference>
<feature type="signal peptide" evidence="1">
    <location>
        <begin position="1"/>
        <end position="21"/>
    </location>
</feature>
<proteinExistence type="predicted"/>
<protein>
    <recommendedName>
        <fullName evidence="2">Secretion system C-terminal sorting domain-containing protein</fullName>
    </recommendedName>
</protein>
<dbReference type="Gene3D" id="3.20.20.190">
    <property type="entry name" value="Phosphatidylinositol (PI) phosphodiesterase"/>
    <property type="match status" value="1"/>
</dbReference>
<keyword evidence="1" id="KW-0732">Signal</keyword>
<dbReference type="GO" id="GO:0008081">
    <property type="term" value="F:phosphoric diester hydrolase activity"/>
    <property type="evidence" value="ECO:0007669"/>
    <property type="project" value="InterPro"/>
</dbReference>
<dbReference type="EMBL" id="JAVDQD010000004">
    <property type="protein sequence ID" value="MDR6240334.1"/>
    <property type="molecule type" value="Genomic_DNA"/>
</dbReference>
<comment type="caution">
    <text evidence="3">The sequence shown here is derived from an EMBL/GenBank/DDBJ whole genome shotgun (WGS) entry which is preliminary data.</text>
</comment>
<feature type="chain" id="PRO_5041907049" description="Secretion system C-terminal sorting domain-containing protein" evidence="1">
    <location>
        <begin position="22"/>
        <end position="490"/>
    </location>
</feature>
<feature type="domain" description="Secretion system C-terminal sorting" evidence="2">
    <location>
        <begin position="414"/>
        <end position="489"/>
    </location>
</feature>
<dbReference type="InterPro" id="IPR026444">
    <property type="entry name" value="Secre_tail"/>
</dbReference>
<evidence type="ECO:0000313" key="4">
    <source>
        <dbReference type="Proteomes" id="UP001185092"/>
    </source>
</evidence>
<dbReference type="InterPro" id="IPR017946">
    <property type="entry name" value="PLC-like_Pdiesterase_TIM-brl"/>
</dbReference>
<dbReference type="AlphaFoldDB" id="A0AAE3XRW1"/>
<dbReference type="Proteomes" id="UP001185092">
    <property type="component" value="Unassembled WGS sequence"/>
</dbReference>
<dbReference type="PROSITE" id="PS50007">
    <property type="entry name" value="PIPLC_X_DOMAIN"/>
    <property type="match status" value="1"/>
</dbReference>
<dbReference type="GO" id="GO:0006629">
    <property type="term" value="P:lipid metabolic process"/>
    <property type="evidence" value="ECO:0007669"/>
    <property type="project" value="InterPro"/>
</dbReference>
<dbReference type="NCBIfam" id="TIGR04183">
    <property type="entry name" value="Por_Secre_tail"/>
    <property type="match status" value="1"/>
</dbReference>
<dbReference type="Pfam" id="PF18962">
    <property type="entry name" value="Por_Secre_tail"/>
    <property type="match status" value="1"/>
</dbReference>
<evidence type="ECO:0000313" key="3">
    <source>
        <dbReference type="EMBL" id="MDR6240334.1"/>
    </source>
</evidence>
<reference evidence="3" key="1">
    <citation type="submission" date="2023-07" db="EMBL/GenBank/DDBJ databases">
        <title>Genomic Encyclopedia of Type Strains, Phase IV (KMG-IV): sequencing the most valuable type-strain genomes for metagenomic binning, comparative biology and taxonomic classification.</title>
        <authorList>
            <person name="Goeker M."/>
        </authorList>
    </citation>
    <scope>NUCLEOTIDE SEQUENCE</scope>
    <source>
        <strain evidence="3">DSM 26174</strain>
    </source>
</reference>
<gene>
    <name evidence="3" type="ORF">HNQ88_003400</name>
</gene>
<name>A0AAE3XRW1_9BACT</name>
<dbReference type="RefSeq" id="WP_309940237.1">
    <property type="nucleotide sequence ID" value="NZ_AP025305.1"/>
</dbReference>
<organism evidence="3 4">
    <name type="scientific">Aureibacter tunicatorum</name>
    <dbReference type="NCBI Taxonomy" id="866807"/>
    <lineage>
        <taxon>Bacteria</taxon>
        <taxon>Pseudomonadati</taxon>
        <taxon>Bacteroidota</taxon>
        <taxon>Cytophagia</taxon>
        <taxon>Cytophagales</taxon>
        <taxon>Persicobacteraceae</taxon>
        <taxon>Aureibacter</taxon>
    </lineage>
</organism>
<evidence type="ECO:0000259" key="2">
    <source>
        <dbReference type="Pfam" id="PF18962"/>
    </source>
</evidence>
<accession>A0AAE3XRW1</accession>
<evidence type="ECO:0000256" key="1">
    <source>
        <dbReference type="SAM" id="SignalP"/>
    </source>
</evidence>
<sequence>MKRTCLLALLCLVFCVSKSKAQTLDLPPKPVANTFRVDFAWFGYPLNQVTIPSSHNTFSADRDGFGVAKNHIRGFQDQLSYGMTGIELDYHKPLFGSKIIIAHYGIGERVPWGWPYKDLEFYLQRISQSLANDPNKYLVVKNQMETRASDVEKVWNKYSDLKNYTYTIQSGYIPTLGEFLASGKRILHTSSINGNYQSHVIRTATSNKRQNVSDVYAYDAIYRGKHQVDFYDLNAFAVSDLIGAGDEEKAKVLNAYDNLLRYSLIAWKLSGKKPWQLVVDFESKGDVYAVATVLNNEYKSYRGEVVYNGSVLSEVAWEFDYEFNQDTLSGNTVTYGRFSFPVGSRDGKVVIKPVSDIYEFEPAEVELDFASASTEVFNLIEAKLKNSAGRKSFANEKLSLQQTVDEALFAEFKLYPNPAENTLNIDMPEFEGNATISIIDLLGRVQATKTIDKNTRSYRLDLKSHSINEGTYLVVCQFGEQKISRKLVVK</sequence>
<keyword evidence="4" id="KW-1185">Reference proteome</keyword>